<gene>
    <name evidence="2" type="ORF">SAMN04489727_5854</name>
</gene>
<proteinExistence type="predicted"/>
<dbReference type="EMBL" id="FNSO01000004">
    <property type="protein sequence ID" value="SEC98119.1"/>
    <property type="molecule type" value="Genomic_DNA"/>
</dbReference>
<organism evidence="2 3">
    <name type="scientific">Amycolatopsis tolypomycina</name>
    <dbReference type="NCBI Taxonomy" id="208445"/>
    <lineage>
        <taxon>Bacteria</taxon>
        <taxon>Bacillati</taxon>
        <taxon>Actinomycetota</taxon>
        <taxon>Actinomycetes</taxon>
        <taxon>Pseudonocardiales</taxon>
        <taxon>Pseudonocardiaceae</taxon>
        <taxon>Amycolatopsis</taxon>
    </lineage>
</organism>
<feature type="transmembrane region" description="Helical" evidence="1">
    <location>
        <begin position="31"/>
        <end position="52"/>
    </location>
</feature>
<dbReference type="Proteomes" id="UP000199622">
    <property type="component" value="Unassembled WGS sequence"/>
</dbReference>
<protein>
    <submittedName>
        <fullName evidence="2">Uncharacterized protein</fullName>
    </submittedName>
</protein>
<dbReference type="AlphaFoldDB" id="A0A1H4WXT1"/>
<evidence type="ECO:0000313" key="3">
    <source>
        <dbReference type="Proteomes" id="UP000199622"/>
    </source>
</evidence>
<keyword evidence="3" id="KW-1185">Reference proteome</keyword>
<keyword evidence="1" id="KW-0812">Transmembrane</keyword>
<evidence type="ECO:0000256" key="1">
    <source>
        <dbReference type="SAM" id="Phobius"/>
    </source>
</evidence>
<evidence type="ECO:0000313" key="2">
    <source>
        <dbReference type="EMBL" id="SEC98119.1"/>
    </source>
</evidence>
<dbReference type="RefSeq" id="WP_143060701.1">
    <property type="nucleotide sequence ID" value="NZ_FNSO01000004.1"/>
</dbReference>
<reference evidence="3" key="1">
    <citation type="submission" date="2016-10" db="EMBL/GenBank/DDBJ databases">
        <authorList>
            <person name="Varghese N."/>
            <person name="Submissions S."/>
        </authorList>
    </citation>
    <scope>NUCLEOTIDE SEQUENCE [LARGE SCALE GENOMIC DNA]</scope>
    <source>
        <strain evidence="3">DSM 44544</strain>
    </source>
</reference>
<name>A0A1H4WXT1_9PSEU</name>
<sequence length="224" mass="23671">MAVNQDSSSNTDDDHELERKAHIAADKGFPWVRWGVIVAIIGVAVTVVGVVAGCQPREPGTRIDGDNNGPIVNGDNNVVNIQAATERAAEVAGTDDTKFKEELKKLPGAGERPASSAPWPYAVVDTGTDGLLARDGNVAKASPVGHAANRALIWVDCIATSDFTPPMVTGENNVGPKWAKVRWRHLAQPTDRGISDPKQPQTAWMYLGALAPIGHNGQIPACTG</sequence>
<keyword evidence="1" id="KW-0472">Membrane</keyword>
<keyword evidence="1" id="KW-1133">Transmembrane helix</keyword>
<dbReference type="OrthoDB" id="4213157at2"/>
<accession>A0A1H4WXT1</accession>